<dbReference type="Proteomes" id="UP001143474">
    <property type="component" value="Unassembled WGS sequence"/>
</dbReference>
<gene>
    <name evidence="3" type="ORF">GCM10017600_20460</name>
</gene>
<reference evidence="3" key="1">
    <citation type="journal article" date="2014" name="Int. J. Syst. Evol. Microbiol.">
        <title>Complete genome sequence of Corynebacterium casei LMG S-19264T (=DSM 44701T), isolated from a smear-ripened cheese.</title>
        <authorList>
            <consortium name="US DOE Joint Genome Institute (JGI-PGF)"/>
            <person name="Walter F."/>
            <person name="Albersmeier A."/>
            <person name="Kalinowski J."/>
            <person name="Ruckert C."/>
        </authorList>
    </citation>
    <scope>NUCLEOTIDE SEQUENCE</scope>
    <source>
        <strain evidence="3">VKM Ac-2007</strain>
    </source>
</reference>
<dbReference type="EMBL" id="BSEV01000003">
    <property type="protein sequence ID" value="GLK08641.1"/>
    <property type="molecule type" value="Genomic_DNA"/>
</dbReference>
<feature type="signal peptide" evidence="2">
    <location>
        <begin position="1"/>
        <end position="23"/>
    </location>
</feature>
<protein>
    <submittedName>
        <fullName evidence="3">Uncharacterized protein</fullName>
    </submittedName>
</protein>
<organism evidence="3 4">
    <name type="scientific">Streptosporangium carneum</name>
    <dbReference type="NCBI Taxonomy" id="47481"/>
    <lineage>
        <taxon>Bacteria</taxon>
        <taxon>Bacillati</taxon>
        <taxon>Actinomycetota</taxon>
        <taxon>Actinomycetes</taxon>
        <taxon>Streptosporangiales</taxon>
        <taxon>Streptosporangiaceae</taxon>
        <taxon>Streptosporangium</taxon>
    </lineage>
</organism>
<evidence type="ECO:0000313" key="3">
    <source>
        <dbReference type="EMBL" id="GLK08641.1"/>
    </source>
</evidence>
<accession>A0A9W6HYG5</accession>
<evidence type="ECO:0000256" key="1">
    <source>
        <dbReference type="SAM" id="MobiDB-lite"/>
    </source>
</evidence>
<comment type="caution">
    <text evidence="3">The sequence shown here is derived from an EMBL/GenBank/DDBJ whole genome shotgun (WGS) entry which is preliminary data.</text>
</comment>
<evidence type="ECO:0000256" key="2">
    <source>
        <dbReference type="SAM" id="SignalP"/>
    </source>
</evidence>
<name>A0A9W6HYG5_9ACTN</name>
<dbReference type="RefSeq" id="WP_271217143.1">
    <property type="nucleotide sequence ID" value="NZ_BAAAVD010000003.1"/>
</dbReference>
<feature type="chain" id="PRO_5040861930" evidence="2">
    <location>
        <begin position="24"/>
        <end position="66"/>
    </location>
</feature>
<proteinExistence type="predicted"/>
<reference evidence="3" key="2">
    <citation type="submission" date="2023-01" db="EMBL/GenBank/DDBJ databases">
        <authorList>
            <person name="Sun Q."/>
            <person name="Evtushenko L."/>
        </authorList>
    </citation>
    <scope>NUCLEOTIDE SEQUENCE</scope>
    <source>
        <strain evidence="3">VKM Ac-2007</strain>
    </source>
</reference>
<dbReference type="AlphaFoldDB" id="A0A9W6HYG5"/>
<feature type="region of interest" description="Disordered" evidence="1">
    <location>
        <begin position="25"/>
        <end position="52"/>
    </location>
</feature>
<keyword evidence="2" id="KW-0732">Signal</keyword>
<sequence>MIRMSVVAMFAAIATPFGRQALAETASAPTAQESERGWTASSPRSSLWPDGSLCSRWSAPARSRRV</sequence>
<keyword evidence="4" id="KW-1185">Reference proteome</keyword>
<evidence type="ECO:0000313" key="4">
    <source>
        <dbReference type="Proteomes" id="UP001143474"/>
    </source>
</evidence>